<dbReference type="CDD" id="cd00198">
    <property type="entry name" value="vWFA"/>
    <property type="match status" value="1"/>
</dbReference>
<sequence>MNIRHVDRHVEKRRSWYTGLFCAGLSAAMISAPLSAGDSWFSKARIGADTAPASAQGLTAAGSDRVVGASTDAGTTVFDITISLHNNPETENERDPYEAVIEHFADSVCEQSNGASQLGTVRVFTNGGHGSRADIIWNEEEWPRASIAGFGSAGRHIWMGDIFPDGCGNGCDYDMLADAEGAGYTLGHEWGHYVLALYDEYEGRDPAENRDTFPQVGDVPTSPAIMNSQWQARGGNYEWLNHSTSDNIGDPEDTAQGRVYGKSGWEVLVQPTTDDPQEGNETVQPDRTRYTALEAVAPTAADNWVVTQLDQMDHGCRDELEIVWMDDDLEISLIVDTSGSMSGAPIINARTAGRTLVDVVEPGRTAMGVVRFSASASVVHPMIAIPDPGTAEKDQLKDAIDSLPASGLTAMFDGLILGLDELQDYSAANDTDAGQVAFLLSDGGDNSSAATEPQTVQAYQDANVPIIAFGYGSFAPTGVLRRLADNTGGEFFASPTTLAEIQEAFLAANAAVSDAVNLSQESQPVAAGANERLTFTVDPTLGSMTVLLNFTGSADQLSPTLLDSDGNDTGIPFSCDESADEVSCLATVDRDAVSAGGVGDWTVDTGENTSGGEVEVLLNVVANPADGRTFDVRVSTLGGSTVEYPSPALISAAISAGRMVSGVNVVAELTDPDGNVTTVPLNDEGQNGDAEAGDGIYSAVVNYRQGGTHELRVRVDNQAGTGQFVYGGVAPAPDINGMEVQAPDPEPIPENFQRVATTQFTVDGFQDDDHADDPALPGACTPLEADNTTIPGRIDAASDRDCFRLVGTSVPDEGDVSLRVASFGLGMQPIVTIYTGDGSEVLLTFSLDDEDFVARNGYLYTVLDRDWLETANDEGMVGGAELQDLVVTVEHEDETADEGTYKVSAGSVISSDQPAEPDRITDEDEEEFEMTRRGSACSVAGNSAGGPADPTLPLLAILALLGVILGRRRHRA</sequence>
<dbReference type="eggNOG" id="COG2304">
    <property type="taxonomic scope" value="Bacteria"/>
</dbReference>
<dbReference type="EMBL" id="CP000453">
    <property type="protein sequence ID" value="ABI57734.1"/>
    <property type="molecule type" value="Genomic_DNA"/>
</dbReference>
<dbReference type="InterPro" id="IPR036465">
    <property type="entry name" value="vWFA_dom_sf"/>
</dbReference>
<dbReference type="OrthoDB" id="9813456at2"/>
<gene>
    <name evidence="2" type="ordered locus">Mlg_2394</name>
</gene>
<evidence type="ECO:0000259" key="1">
    <source>
        <dbReference type="PROSITE" id="PS50234"/>
    </source>
</evidence>
<feature type="domain" description="VWFA" evidence="1">
    <location>
        <begin position="330"/>
        <end position="516"/>
    </location>
</feature>
<dbReference type="Gene3D" id="3.40.50.410">
    <property type="entry name" value="von Willebrand factor, type A domain"/>
    <property type="match status" value="1"/>
</dbReference>
<dbReference type="PANTHER" id="PTHR10579">
    <property type="entry name" value="CALCIUM-ACTIVATED CHLORIDE CHANNEL REGULATOR"/>
    <property type="match status" value="1"/>
</dbReference>
<accession>Q0A603</accession>
<dbReference type="Proteomes" id="UP000001962">
    <property type="component" value="Chromosome"/>
</dbReference>
<dbReference type="KEGG" id="aeh:Mlg_2394"/>
<reference evidence="3" key="1">
    <citation type="submission" date="2006-08" db="EMBL/GenBank/DDBJ databases">
        <title>Complete sequence of Alkalilimnicola ehrilichei MLHE-1.</title>
        <authorList>
            <person name="Copeland A."/>
            <person name="Lucas S."/>
            <person name="Lapidus A."/>
            <person name="Barry K."/>
            <person name="Detter J.C."/>
            <person name="Glavina del Rio T."/>
            <person name="Hammon N."/>
            <person name="Israni S."/>
            <person name="Dalin E."/>
            <person name="Tice H."/>
            <person name="Pitluck S."/>
            <person name="Sims D."/>
            <person name="Brettin T."/>
            <person name="Bruce D."/>
            <person name="Han C."/>
            <person name="Tapia R."/>
            <person name="Gilna P."/>
            <person name="Schmutz J."/>
            <person name="Larimer F."/>
            <person name="Land M."/>
            <person name="Hauser L."/>
            <person name="Kyrpides N."/>
            <person name="Mikhailova N."/>
            <person name="Oremland R.S."/>
            <person name="Hoeft S.E."/>
            <person name="Switzer-Blum J."/>
            <person name="Kulp T."/>
            <person name="King G."/>
            <person name="Tabita R."/>
            <person name="Witte B."/>
            <person name="Santini J.M."/>
            <person name="Basu P."/>
            <person name="Hollibaugh J.T."/>
            <person name="Xie G."/>
            <person name="Stolz J.F."/>
            <person name="Richardson P."/>
        </authorList>
    </citation>
    <scope>NUCLEOTIDE SEQUENCE [LARGE SCALE GENOMIC DNA]</scope>
    <source>
        <strain evidence="3">ATCC BAA-1101 / DSM 17681 / MLHE-1</strain>
    </source>
</reference>
<proteinExistence type="predicted"/>
<name>Q0A603_ALKEH</name>
<dbReference type="InterPro" id="IPR051266">
    <property type="entry name" value="CLCR"/>
</dbReference>
<dbReference type="SUPFAM" id="SSF53300">
    <property type="entry name" value="vWA-like"/>
    <property type="match status" value="1"/>
</dbReference>
<protein>
    <submittedName>
        <fullName evidence="2">von Willebrand factor, type A</fullName>
    </submittedName>
</protein>
<organism evidence="2 3">
    <name type="scientific">Alkalilimnicola ehrlichii (strain ATCC BAA-1101 / DSM 17681 / MLHE-1)</name>
    <dbReference type="NCBI Taxonomy" id="187272"/>
    <lineage>
        <taxon>Bacteria</taxon>
        <taxon>Pseudomonadati</taxon>
        <taxon>Pseudomonadota</taxon>
        <taxon>Gammaproteobacteria</taxon>
        <taxon>Chromatiales</taxon>
        <taxon>Ectothiorhodospiraceae</taxon>
        <taxon>Alkalilimnicola</taxon>
    </lineage>
</organism>
<dbReference type="PROSITE" id="PS50234">
    <property type="entry name" value="VWFA"/>
    <property type="match status" value="1"/>
</dbReference>
<dbReference type="NCBIfam" id="NF033191">
    <property type="entry name" value="JDVT-CTERM"/>
    <property type="match status" value="1"/>
</dbReference>
<keyword evidence="3" id="KW-1185">Reference proteome</keyword>
<dbReference type="NCBIfam" id="NF041940">
    <property type="entry name" value="choice_anch_X"/>
    <property type="match status" value="1"/>
</dbReference>
<dbReference type="SMART" id="SM00327">
    <property type="entry name" value="VWA"/>
    <property type="match status" value="1"/>
</dbReference>
<dbReference type="AlphaFoldDB" id="Q0A603"/>
<evidence type="ECO:0000313" key="2">
    <source>
        <dbReference type="EMBL" id="ABI57734.1"/>
    </source>
</evidence>
<dbReference type="PANTHER" id="PTHR10579:SF43">
    <property type="entry name" value="ZINC FINGER (C3HC4-TYPE RING FINGER) FAMILY PROTEIN"/>
    <property type="match status" value="1"/>
</dbReference>
<dbReference type="HOGENOM" id="CLU_305177_0_0_6"/>
<evidence type="ECO:0000313" key="3">
    <source>
        <dbReference type="Proteomes" id="UP000001962"/>
    </source>
</evidence>
<dbReference type="RefSeq" id="WP_011630127.1">
    <property type="nucleotide sequence ID" value="NC_008340.1"/>
</dbReference>
<dbReference type="Pfam" id="PF00092">
    <property type="entry name" value="VWA"/>
    <property type="match status" value="1"/>
</dbReference>
<dbReference type="InterPro" id="IPR002035">
    <property type="entry name" value="VWF_A"/>
</dbReference>